<accession>A0A0N7KG64</accession>
<reference evidence="3" key="1">
    <citation type="journal article" date="2005" name="Nature">
        <title>The map-based sequence of the rice genome.</title>
        <authorList>
            <consortium name="International rice genome sequencing project (IRGSP)"/>
            <person name="Matsumoto T."/>
            <person name="Wu J."/>
            <person name="Kanamori H."/>
            <person name="Katayose Y."/>
            <person name="Fujisawa M."/>
            <person name="Namiki N."/>
            <person name="Mizuno H."/>
            <person name="Yamamoto K."/>
            <person name="Antonio B.A."/>
            <person name="Baba T."/>
            <person name="Sakata K."/>
            <person name="Nagamura Y."/>
            <person name="Aoki H."/>
            <person name="Arikawa K."/>
            <person name="Arita K."/>
            <person name="Bito T."/>
            <person name="Chiden Y."/>
            <person name="Fujitsuka N."/>
            <person name="Fukunaka R."/>
            <person name="Hamada M."/>
            <person name="Harada C."/>
            <person name="Hayashi A."/>
            <person name="Hijishita S."/>
            <person name="Honda M."/>
            <person name="Hosokawa S."/>
            <person name="Ichikawa Y."/>
            <person name="Idonuma A."/>
            <person name="Iijima M."/>
            <person name="Ikeda M."/>
            <person name="Ikeno M."/>
            <person name="Ito K."/>
            <person name="Ito S."/>
            <person name="Ito T."/>
            <person name="Ito Y."/>
            <person name="Ito Y."/>
            <person name="Iwabuchi A."/>
            <person name="Kamiya K."/>
            <person name="Karasawa W."/>
            <person name="Kurita K."/>
            <person name="Katagiri S."/>
            <person name="Kikuta A."/>
            <person name="Kobayashi H."/>
            <person name="Kobayashi N."/>
            <person name="Machita K."/>
            <person name="Maehara T."/>
            <person name="Masukawa M."/>
            <person name="Mizubayashi T."/>
            <person name="Mukai Y."/>
            <person name="Nagasaki H."/>
            <person name="Nagata Y."/>
            <person name="Naito S."/>
            <person name="Nakashima M."/>
            <person name="Nakama Y."/>
            <person name="Nakamichi Y."/>
            <person name="Nakamura M."/>
            <person name="Meguro A."/>
            <person name="Negishi M."/>
            <person name="Ohta I."/>
            <person name="Ohta T."/>
            <person name="Okamoto M."/>
            <person name="Ono N."/>
            <person name="Saji S."/>
            <person name="Sakaguchi M."/>
            <person name="Sakai K."/>
            <person name="Shibata M."/>
            <person name="Shimokawa T."/>
            <person name="Song J."/>
            <person name="Takazaki Y."/>
            <person name="Terasawa K."/>
            <person name="Tsugane M."/>
            <person name="Tsuji K."/>
            <person name="Ueda S."/>
            <person name="Waki K."/>
            <person name="Yamagata H."/>
            <person name="Yamamoto M."/>
            <person name="Yamamoto S."/>
            <person name="Yamane H."/>
            <person name="Yoshiki S."/>
            <person name="Yoshihara R."/>
            <person name="Yukawa K."/>
            <person name="Zhong H."/>
            <person name="Yano M."/>
            <person name="Yuan Q."/>
            <person name="Ouyang S."/>
            <person name="Liu J."/>
            <person name="Jones K.M."/>
            <person name="Gansberger K."/>
            <person name="Moffat K."/>
            <person name="Hill J."/>
            <person name="Bera J."/>
            <person name="Fadrosh D."/>
            <person name="Jin S."/>
            <person name="Johri S."/>
            <person name="Kim M."/>
            <person name="Overton L."/>
            <person name="Reardon M."/>
            <person name="Tsitrin T."/>
            <person name="Vuong H."/>
            <person name="Weaver B."/>
            <person name="Ciecko A."/>
            <person name="Tallon L."/>
            <person name="Jackson J."/>
            <person name="Pai G."/>
            <person name="Aken S.V."/>
            <person name="Utterback T."/>
            <person name="Reidmuller S."/>
            <person name="Feldblyum T."/>
            <person name="Hsiao J."/>
            <person name="Zismann V."/>
            <person name="Iobst S."/>
            <person name="de Vazeille A.R."/>
            <person name="Buell C.R."/>
            <person name="Ying K."/>
            <person name="Li Y."/>
            <person name="Lu T."/>
            <person name="Huang Y."/>
            <person name="Zhao Q."/>
            <person name="Feng Q."/>
            <person name="Zhang L."/>
            <person name="Zhu J."/>
            <person name="Weng Q."/>
            <person name="Mu J."/>
            <person name="Lu Y."/>
            <person name="Fan D."/>
            <person name="Liu Y."/>
            <person name="Guan J."/>
            <person name="Zhang Y."/>
            <person name="Yu S."/>
            <person name="Liu X."/>
            <person name="Zhang Y."/>
            <person name="Hong G."/>
            <person name="Han B."/>
            <person name="Choisne N."/>
            <person name="Demange N."/>
            <person name="Orjeda G."/>
            <person name="Samain S."/>
            <person name="Cattolico L."/>
            <person name="Pelletier E."/>
            <person name="Couloux A."/>
            <person name="Segurens B."/>
            <person name="Wincker P."/>
            <person name="D'Hont A."/>
            <person name="Scarpelli C."/>
            <person name="Weissenbach J."/>
            <person name="Salanoubat M."/>
            <person name="Quetier F."/>
            <person name="Yu Y."/>
            <person name="Kim H.R."/>
            <person name="Rambo T."/>
            <person name="Currie J."/>
            <person name="Collura K."/>
            <person name="Luo M."/>
            <person name="Yang T."/>
            <person name="Ammiraju J.S.S."/>
            <person name="Engler F."/>
            <person name="Soderlund C."/>
            <person name="Wing R.A."/>
            <person name="Palmer L.E."/>
            <person name="de la Bastide M."/>
            <person name="Spiegel L."/>
            <person name="Nascimento L."/>
            <person name="Zutavern T."/>
            <person name="O'Shaughnessy A."/>
            <person name="Dike S."/>
            <person name="Dedhia N."/>
            <person name="Preston R."/>
            <person name="Balija V."/>
            <person name="McCombie W.R."/>
            <person name="Chow T."/>
            <person name="Chen H."/>
            <person name="Chung M."/>
            <person name="Chen C."/>
            <person name="Shaw J."/>
            <person name="Wu H."/>
            <person name="Hsiao K."/>
            <person name="Chao Y."/>
            <person name="Chu M."/>
            <person name="Cheng C."/>
            <person name="Hour A."/>
            <person name="Lee P."/>
            <person name="Lin S."/>
            <person name="Lin Y."/>
            <person name="Liou J."/>
            <person name="Liu S."/>
            <person name="Hsing Y."/>
            <person name="Raghuvanshi S."/>
            <person name="Mohanty A."/>
            <person name="Bharti A.K."/>
            <person name="Gaur A."/>
            <person name="Gupta V."/>
            <person name="Kumar D."/>
            <person name="Ravi V."/>
            <person name="Vij S."/>
            <person name="Kapur A."/>
            <person name="Khurana P."/>
            <person name="Khurana P."/>
            <person name="Khurana J.P."/>
            <person name="Tyagi A.K."/>
            <person name="Gaikwad K."/>
            <person name="Singh A."/>
            <person name="Dalal V."/>
            <person name="Srivastava S."/>
            <person name="Dixit A."/>
            <person name="Pal A.K."/>
            <person name="Ghazi I.A."/>
            <person name="Yadav M."/>
            <person name="Pandit A."/>
            <person name="Bhargava A."/>
            <person name="Sureshbabu K."/>
            <person name="Batra K."/>
            <person name="Sharma T.R."/>
            <person name="Mohapatra T."/>
            <person name="Singh N.K."/>
            <person name="Messing J."/>
            <person name="Nelson A.B."/>
            <person name="Fuks G."/>
            <person name="Kavchok S."/>
            <person name="Keizer G."/>
            <person name="Linton E."/>
            <person name="Llaca V."/>
            <person name="Song R."/>
            <person name="Tanyolac B."/>
            <person name="Young S."/>
            <person name="Ho-Il K."/>
            <person name="Hahn J.H."/>
            <person name="Sangsakoo G."/>
            <person name="Vanavichit A."/>
            <person name="de Mattos Luiz.A.T."/>
            <person name="Zimmer P.D."/>
            <person name="Malone G."/>
            <person name="Dellagostin O."/>
            <person name="de Oliveira A.C."/>
            <person name="Bevan M."/>
            <person name="Bancroft I."/>
            <person name="Minx P."/>
            <person name="Cordum H."/>
            <person name="Wilson R."/>
            <person name="Cheng Z."/>
            <person name="Jin W."/>
            <person name="Jiang J."/>
            <person name="Leong S.A."/>
            <person name="Iwama H."/>
            <person name="Gojobori T."/>
            <person name="Itoh T."/>
            <person name="Niimura Y."/>
            <person name="Fujii Y."/>
            <person name="Habara T."/>
            <person name="Sakai H."/>
            <person name="Sato Y."/>
            <person name="Wilson G."/>
            <person name="Kumar K."/>
            <person name="McCouch S."/>
            <person name="Juretic N."/>
            <person name="Hoen D."/>
            <person name="Wright S."/>
            <person name="Bruskiewich R."/>
            <person name="Bureau T."/>
            <person name="Miyao A."/>
            <person name="Hirochika H."/>
            <person name="Nishikawa T."/>
            <person name="Kadowaki K."/>
            <person name="Sugiura M."/>
            <person name="Burr B."/>
            <person name="Sasaki T."/>
        </authorList>
    </citation>
    <scope>NUCLEOTIDE SEQUENCE [LARGE SCALE GENOMIC DNA]</scope>
    <source>
        <strain evidence="3">cv. Nipponbare</strain>
    </source>
</reference>
<name>A0A0N7KG64_ORYSJ</name>
<reference evidence="2 3" key="2">
    <citation type="journal article" date="2013" name="Plant Cell Physiol.">
        <title>Rice Annotation Project Database (RAP-DB): an integrative and interactive database for rice genomics.</title>
        <authorList>
            <person name="Sakai H."/>
            <person name="Lee S.S."/>
            <person name="Tanaka T."/>
            <person name="Numa H."/>
            <person name="Kim J."/>
            <person name="Kawahara Y."/>
            <person name="Wakimoto H."/>
            <person name="Yang C.C."/>
            <person name="Iwamoto M."/>
            <person name="Abe T."/>
            <person name="Yamada Y."/>
            <person name="Muto A."/>
            <person name="Inokuchi H."/>
            <person name="Ikemura T."/>
            <person name="Matsumoto T."/>
            <person name="Sasaki T."/>
            <person name="Itoh T."/>
        </authorList>
    </citation>
    <scope>NUCLEOTIDE SEQUENCE [LARGE SCALE GENOMIC DNA]</scope>
    <source>
        <strain evidence="3">cv. Nipponbare</strain>
    </source>
</reference>
<keyword evidence="3" id="KW-1185">Reference proteome</keyword>
<evidence type="ECO:0000256" key="1">
    <source>
        <dbReference type="SAM" id="MobiDB-lite"/>
    </source>
</evidence>
<reference evidence="2 3" key="3">
    <citation type="journal article" date="2013" name="Rice">
        <title>Improvement of the Oryza sativa Nipponbare reference genome using next generation sequence and optical map data.</title>
        <authorList>
            <person name="Kawahara Y."/>
            <person name="de la Bastide M."/>
            <person name="Hamilton J.P."/>
            <person name="Kanamori H."/>
            <person name="McCombie W.R."/>
            <person name="Ouyang S."/>
            <person name="Schwartz D.C."/>
            <person name="Tanaka T."/>
            <person name="Wu J."/>
            <person name="Zhou S."/>
            <person name="Childs K.L."/>
            <person name="Davidson R.M."/>
            <person name="Lin H."/>
            <person name="Quesada-Ocampo L."/>
            <person name="Vaillancourt B."/>
            <person name="Sakai H."/>
            <person name="Lee S.S."/>
            <person name="Kim J."/>
            <person name="Numa H."/>
            <person name="Itoh T."/>
            <person name="Buell C.R."/>
            <person name="Matsumoto T."/>
        </authorList>
    </citation>
    <scope>NUCLEOTIDE SEQUENCE [LARGE SCALE GENOMIC DNA]</scope>
    <source>
        <strain evidence="3">cv. Nipponbare</strain>
    </source>
</reference>
<dbReference type="OMA" id="LLPNCCL"/>
<gene>
    <name evidence="2" type="ordered locus">Os02g0773700</name>
    <name evidence="2" type="ORF">OSNPB_020773700</name>
</gene>
<feature type="compositionally biased region" description="Low complexity" evidence="1">
    <location>
        <begin position="89"/>
        <end position="102"/>
    </location>
</feature>
<dbReference type="InParanoid" id="A0A0N7KG64"/>
<evidence type="ECO:0000313" key="3">
    <source>
        <dbReference type="Proteomes" id="UP000059680"/>
    </source>
</evidence>
<feature type="compositionally biased region" description="Basic residues" evidence="1">
    <location>
        <begin position="68"/>
        <end position="88"/>
    </location>
</feature>
<feature type="compositionally biased region" description="Basic residues" evidence="1">
    <location>
        <begin position="105"/>
        <end position="122"/>
    </location>
</feature>
<dbReference type="Gramene" id="Os02t0773700-01">
    <property type="protein sequence ID" value="Os02t0773700-01"/>
    <property type="gene ID" value="Os02g0773700"/>
</dbReference>
<sequence>MGSCRSEHLPHCCLILQLLFPAHRQQLYWSHWFPLAHPSRRTHHHRSILADSSLLLQEAPGRWSWRGTARRSSPRPARGRATRRRGGRRTTLPPARRAAAPEARARRRGTPRTRRRRARGRRGTASPVARGRPAPRLRRRGSQRDRPRRSASTRRPSSDTARTRARRPRRELPRVSIEAGEGVGGGGGGGGGEEALRGWRE</sequence>
<evidence type="ECO:0000313" key="2">
    <source>
        <dbReference type="EMBL" id="BAS81145.1"/>
    </source>
</evidence>
<dbReference type="AlphaFoldDB" id="A0A0N7KG64"/>
<proteinExistence type="predicted"/>
<dbReference type="Proteomes" id="UP000059680">
    <property type="component" value="Chromosome 2"/>
</dbReference>
<dbReference type="EMBL" id="AP014958">
    <property type="protein sequence ID" value="BAS81145.1"/>
    <property type="molecule type" value="Genomic_DNA"/>
</dbReference>
<feature type="compositionally biased region" description="Gly residues" evidence="1">
    <location>
        <begin position="181"/>
        <end position="193"/>
    </location>
</feature>
<feature type="compositionally biased region" description="Basic residues" evidence="1">
    <location>
        <begin position="133"/>
        <end position="152"/>
    </location>
</feature>
<organism evidence="2 3">
    <name type="scientific">Oryza sativa subsp. japonica</name>
    <name type="common">Rice</name>
    <dbReference type="NCBI Taxonomy" id="39947"/>
    <lineage>
        <taxon>Eukaryota</taxon>
        <taxon>Viridiplantae</taxon>
        <taxon>Streptophyta</taxon>
        <taxon>Embryophyta</taxon>
        <taxon>Tracheophyta</taxon>
        <taxon>Spermatophyta</taxon>
        <taxon>Magnoliopsida</taxon>
        <taxon>Liliopsida</taxon>
        <taxon>Poales</taxon>
        <taxon>Poaceae</taxon>
        <taxon>BOP clade</taxon>
        <taxon>Oryzoideae</taxon>
        <taxon>Oryzeae</taxon>
        <taxon>Oryzinae</taxon>
        <taxon>Oryza</taxon>
        <taxon>Oryza sativa</taxon>
    </lineage>
</organism>
<feature type="compositionally biased region" description="Low complexity" evidence="1">
    <location>
        <begin position="123"/>
        <end position="132"/>
    </location>
</feature>
<dbReference type="PaxDb" id="39947-A0A0N7KG64"/>
<feature type="region of interest" description="Disordered" evidence="1">
    <location>
        <begin position="65"/>
        <end position="201"/>
    </location>
</feature>
<protein>
    <submittedName>
        <fullName evidence="2">Os02g0773700 protein</fullName>
    </submittedName>
</protein>